<dbReference type="OrthoDB" id="9795838at2"/>
<gene>
    <name evidence="2" type="ORF">C8P69_103409</name>
</gene>
<dbReference type="PANTHER" id="PTHR39323:SF1">
    <property type="entry name" value="BLR1149 PROTEIN"/>
    <property type="match status" value="1"/>
</dbReference>
<evidence type="ECO:0000313" key="3">
    <source>
        <dbReference type="Proteomes" id="UP000241808"/>
    </source>
</evidence>
<dbReference type="PANTHER" id="PTHR39323">
    <property type="entry name" value="BLR1149 PROTEIN"/>
    <property type="match status" value="1"/>
</dbReference>
<dbReference type="EMBL" id="PZZL01000003">
    <property type="protein sequence ID" value="PTM60475.1"/>
    <property type="molecule type" value="Genomic_DNA"/>
</dbReference>
<dbReference type="PIRSF" id="PIRSF000887">
    <property type="entry name" value="Pesterase_MJ0037"/>
    <property type="match status" value="1"/>
</dbReference>
<keyword evidence="3" id="KW-1185">Reference proteome</keyword>
<protein>
    <submittedName>
        <fullName evidence="2">Putative phosphoesterase</fullName>
    </submittedName>
</protein>
<proteinExistence type="predicted"/>
<dbReference type="Pfam" id="PF00149">
    <property type="entry name" value="Metallophos"/>
    <property type="match status" value="1"/>
</dbReference>
<dbReference type="InterPro" id="IPR024173">
    <property type="entry name" value="Pesterase_MJ0037-like"/>
</dbReference>
<dbReference type="RefSeq" id="WP_108176303.1">
    <property type="nucleotide sequence ID" value="NZ_PZZL01000003.1"/>
</dbReference>
<dbReference type="SUPFAM" id="SSF56300">
    <property type="entry name" value="Metallo-dependent phosphatases"/>
    <property type="match status" value="1"/>
</dbReference>
<organism evidence="2 3">
    <name type="scientific">Phreatobacter oligotrophus</name>
    <dbReference type="NCBI Taxonomy" id="1122261"/>
    <lineage>
        <taxon>Bacteria</taxon>
        <taxon>Pseudomonadati</taxon>
        <taxon>Pseudomonadota</taxon>
        <taxon>Alphaproteobacteria</taxon>
        <taxon>Hyphomicrobiales</taxon>
        <taxon>Phreatobacteraceae</taxon>
        <taxon>Phreatobacter</taxon>
    </lineage>
</organism>
<name>A0A2T4ZF25_9HYPH</name>
<dbReference type="AlphaFoldDB" id="A0A2T4ZF25"/>
<dbReference type="InterPro" id="IPR029052">
    <property type="entry name" value="Metallo-depent_PP-like"/>
</dbReference>
<dbReference type="InterPro" id="IPR026336">
    <property type="entry name" value="PdeM-like"/>
</dbReference>
<dbReference type="GO" id="GO:0016787">
    <property type="term" value="F:hydrolase activity"/>
    <property type="evidence" value="ECO:0007669"/>
    <property type="project" value="InterPro"/>
</dbReference>
<dbReference type="InterPro" id="IPR004843">
    <property type="entry name" value="Calcineurin-like_PHP"/>
</dbReference>
<accession>A0A2T4ZF25</accession>
<evidence type="ECO:0000313" key="2">
    <source>
        <dbReference type="EMBL" id="PTM60475.1"/>
    </source>
</evidence>
<dbReference type="NCBIfam" id="TIGR04123">
    <property type="entry name" value="P_estr_lig_assc"/>
    <property type="match status" value="1"/>
</dbReference>
<feature type="domain" description="Calcineurin-like phosphoesterase" evidence="1">
    <location>
        <begin position="34"/>
        <end position="126"/>
    </location>
</feature>
<reference evidence="2 3" key="1">
    <citation type="submission" date="2018-04" db="EMBL/GenBank/DDBJ databases">
        <title>Genomic Encyclopedia of Archaeal and Bacterial Type Strains, Phase II (KMG-II): from individual species to whole genera.</title>
        <authorList>
            <person name="Goeker M."/>
        </authorList>
    </citation>
    <scope>NUCLEOTIDE SEQUENCE [LARGE SCALE GENOMIC DNA]</scope>
    <source>
        <strain evidence="2 3">DSM 25521</strain>
    </source>
</reference>
<dbReference type="Proteomes" id="UP000241808">
    <property type="component" value="Unassembled WGS sequence"/>
</dbReference>
<comment type="caution">
    <text evidence="2">The sequence shown here is derived from an EMBL/GenBank/DDBJ whole genome shotgun (WGS) entry which is preliminary data.</text>
</comment>
<evidence type="ECO:0000259" key="1">
    <source>
        <dbReference type="Pfam" id="PF00149"/>
    </source>
</evidence>
<sequence length="225" mass="24018">MTPSPVPETVVTVAGRSFIADGSGVLWCPDSGLMVVADLHLEKGSSFAARRMMLPPYDTGQTLTALARVVARLKPRTIVSLGDSFHDRAGPLRMAEADRERLKALQAGRTWIWVAGNHDPALEGDMTGEFLDSFADGPLRFVHEPTAGRVIGEIAGHLHPSARISARGGSVRSKVFVSCETRLVMPAFGALTGGLDVTSPAIRSLFPGQMGMIALGRQRAYRVAA</sequence>
<dbReference type="Gene3D" id="3.60.21.10">
    <property type="match status" value="1"/>
</dbReference>